<evidence type="ECO:0000313" key="1">
    <source>
        <dbReference type="EMBL" id="HGS87097.1"/>
    </source>
</evidence>
<accession>A0A7C4KZF7</accession>
<proteinExistence type="predicted"/>
<dbReference type="AlphaFoldDB" id="A0A7C4KZF7"/>
<protein>
    <submittedName>
        <fullName evidence="1">Uncharacterized protein</fullName>
    </submittedName>
</protein>
<sequence>MNSLTILLPDSPGWALHSAAPQPPLESLRWLELRPSENDGEVIECALLGLRGAGIREWLEGLEAVLSQVRGTPFARLEHRAAAGDEPLYAALRDGWLEADPLNQSAARGAFTARLYLRRSKNWRKTAAALPLSNANGSRLETGLTLFNHSDGGGGHQNFADIAAGDLRGGLPAPLSLRVRLLQPTGETLQRLIIAAGSRLQWGGEAFPHALEGEAALPGADCTATSLLTDAAASGAAYRRVQWTRPDSAALLRWSLSPLLLGFAAGRAFRSVLRLASPPPAGVYLRWRLLDTGGHPLEESPPFLLQPQSALQVGAALHLPPRWQPQITPAGLALELHAESRDSSPKTLDVDFFHLLPAEGWLELNALNGASAAEVWLDGENRLAYTRTAAGEIGFTQTLSGAGAQLMPGNDCRLYLLWETESGAPPDGRCEVQAFYAPRVNLP</sequence>
<dbReference type="EMBL" id="DSXR01000053">
    <property type="protein sequence ID" value="HGS87097.1"/>
    <property type="molecule type" value="Genomic_DNA"/>
</dbReference>
<name>A0A7C4KZF7_9CHLR</name>
<comment type="caution">
    <text evidence="1">The sequence shown here is derived from an EMBL/GenBank/DDBJ whole genome shotgun (WGS) entry which is preliminary data.</text>
</comment>
<reference evidence="1" key="1">
    <citation type="journal article" date="2020" name="mSystems">
        <title>Genome- and Community-Level Interaction Insights into Carbon Utilization and Element Cycling Functions of Hydrothermarchaeota in Hydrothermal Sediment.</title>
        <authorList>
            <person name="Zhou Z."/>
            <person name="Liu Y."/>
            <person name="Xu W."/>
            <person name="Pan J."/>
            <person name="Luo Z.H."/>
            <person name="Li M."/>
        </authorList>
    </citation>
    <scope>NUCLEOTIDE SEQUENCE [LARGE SCALE GENOMIC DNA]</scope>
    <source>
        <strain evidence="1">SpSt-556</strain>
    </source>
</reference>
<gene>
    <name evidence="1" type="ORF">ENT17_05700</name>
</gene>
<organism evidence="1">
    <name type="scientific">Bellilinea caldifistulae</name>
    <dbReference type="NCBI Taxonomy" id="360411"/>
    <lineage>
        <taxon>Bacteria</taxon>
        <taxon>Bacillati</taxon>
        <taxon>Chloroflexota</taxon>
        <taxon>Anaerolineae</taxon>
        <taxon>Anaerolineales</taxon>
        <taxon>Anaerolineaceae</taxon>
        <taxon>Bellilinea</taxon>
    </lineage>
</organism>